<dbReference type="Proteomes" id="UP001500962">
    <property type="component" value="Unassembled WGS sequence"/>
</dbReference>
<evidence type="ECO:0000313" key="1">
    <source>
        <dbReference type="EMBL" id="GAA0463720.1"/>
    </source>
</evidence>
<evidence type="ECO:0000313" key="2">
    <source>
        <dbReference type="EMBL" id="UOO93941.1"/>
    </source>
</evidence>
<dbReference type="SUPFAM" id="SSF55961">
    <property type="entry name" value="Bet v1-like"/>
    <property type="match status" value="1"/>
</dbReference>
<evidence type="ECO:0000313" key="4">
    <source>
        <dbReference type="Proteomes" id="UP001500962"/>
    </source>
</evidence>
<dbReference type="InterPro" id="IPR023393">
    <property type="entry name" value="START-like_dom_sf"/>
</dbReference>
<organism evidence="1 4">
    <name type="scientific">Halococcus dombrowskii</name>
    <dbReference type="NCBI Taxonomy" id="179637"/>
    <lineage>
        <taxon>Archaea</taxon>
        <taxon>Methanobacteriati</taxon>
        <taxon>Methanobacteriota</taxon>
        <taxon>Stenosarchaea group</taxon>
        <taxon>Halobacteria</taxon>
        <taxon>Halobacteriales</taxon>
        <taxon>Halococcaceae</taxon>
        <taxon>Halococcus</taxon>
    </lineage>
</organism>
<reference evidence="1" key="3">
    <citation type="submission" date="2023-12" db="EMBL/GenBank/DDBJ databases">
        <authorList>
            <person name="Sun Q."/>
            <person name="Inoue M."/>
        </authorList>
    </citation>
    <scope>NUCLEOTIDE SEQUENCE</scope>
    <source>
        <strain evidence="1">JCM 12289</strain>
    </source>
</reference>
<dbReference type="GeneID" id="71761810"/>
<dbReference type="EMBL" id="BAAADN010000030">
    <property type="protein sequence ID" value="GAA0463720.1"/>
    <property type="molecule type" value="Genomic_DNA"/>
</dbReference>
<keyword evidence="3" id="KW-1185">Reference proteome</keyword>
<reference evidence="2" key="2">
    <citation type="submission" date="2022-04" db="EMBL/GenBank/DDBJ databases">
        <title>Sequencing and genomic assembly of Halococcus dombrowskii.</title>
        <authorList>
            <person name="Lim S.W."/>
            <person name="MacLea K.S."/>
        </authorList>
    </citation>
    <scope>NUCLEOTIDE SEQUENCE</scope>
    <source>
        <strain evidence="2">H4</strain>
    </source>
</reference>
<reference evidence="1" key="1">
    <citation type="journal article" date="2014" name="Int. J. Syst. Evol. Microbiol.">
        <title>Complete genome sequence of Corynebacterium casei LMG S-19264T (=DSM 44701T), isolated from a smear-ripened cheese.</title>
        <authorList>
            <consortium name="US DOE Joint Genome Institute (JGI-PGF)"/>
            <person name="Walter F."/>
            <person name="Albersmeier A."/>
            <person name="Kalinowski J."/>
            <person name="Ruckert C."/>
        </authorList>
    </citation>
    <scope>NUCLEOTIDE SEQUENCE</scope>
    <source>
        <strain evidence="1">JCM 12289</strain>
    </source>
</reference>
<dbReference type="Proteomes" id="UP000830542">
    <property type="component" value="Chromosome"/>
</dbReference>
<name>A0AAV3SGK4_HALDO</name>
<dbReference type="KEGG" id="hdo:MUK72_08140"/>
<accession>A0AAV3SGK4</accession>
<dbReference type="RefSeq" id="WP_244698703.1">
    <property type="nucleotide sequence ID" value="NZ_BAAADN010000030.1"/>
</dbReference>
<evidence type="ECO:0000313" key="3">
    <source>
        <dbReference type="Proteomes" id="UP000830542"/>
    </source>
</evidence>
<proteinExistence type="predicted"/>
<dbReference type="AlphaFoldDB" id="A0AAV3SGK4"/>
<dbReference type="EMBL" id="CP095005">
    <property type="protein sequence ID" value="UOO93941.1"/>
    <property type="molecule type" value="Genomic_DNA"/>
</dbReference>
<dbReference type="Pfam" id="PF10604">
    <property type="entry name" value="Polyketide_cyc2"/>
    <property type="match status" value="1"/>
</dbReference>
<gene>
    <name evidence="1" type="ORF">GCM10008985_20660</name>
    <name evidence="2" type="ORF">MUK72_08140</name>
</gene>
<sequence length="174" mass="19883">MDSIEVSTEVYLPPADVYEFLIDFPRYADYSEYLEGVESHGDGSPGTTYDLQFAWWKLTYTARSEVTDVDPPNRIDWKIVKDIHAHGHWAVEEIDPPDGREHASRVRFHVAFDADSVDSSQFDLPSLVSLSWVVEKVKPLIESEAERIVERIVEDLEGEPRPVDLTVHTRPDSV</sequence>
<dbReference type="Gene3D" id="3.30.530.20">
    <property type="match status" value="1"/>
</dbReference>
<dbReference type="InterPro" id="IPR019587">
    <property type="entry name" value="Polyketide_cyclase/dehydratase"/>
</dbReference>
<dbReference type="CDD" id="cd07812">
    <property type="entry name" value="SRPBCC"/>
    <property type="match status" value="1"/>
</dbReference>
<protein>
    <submittedName>
        <fullName evidence="1">SRPBCC family protein</fullName>
    </submittedName>
</protein>